<keyword evidence="2" id="KW-1185">Reference proteome</keyword>
<name>A0ABP0JWB2_9DINO</name>
<dbReference type="Proteomes" id="UP001642484">
    <property type="component" value="Unassembled WGS sequence"/>
</dbReference>
<evidence type="ECO:0000313" key="2">
    <source>
        <dbReference type="Proteomes" id="UP001642484"/>
    </source>
</evidence>
<accession>A0ABP0JWB2</accession>
<organism evidence="1 2">
    <name type="scientific">Durusdinium trenchii</name>
    <dbReference type="NCBI Taxonomy" id="1381693"/>
    <lineage>
        <taxon>Eukaryota</taxon>
        <taxon>Sar</taxon>
        <taxon>Alveolata</taxon>
        <taxon>Dinophyceae</taxon>
        <taxon>Suessiales</taxon>
        <taxon>Symbiodiniaceae</taxon>
        <taxon>Durusdinium</taxon>
    </lineage>
</organism>
<gene>
    <name evidence="1" type="ORF">CCMP2556_LOCUS13329</name>
</gene>
<sequence>MRVALEMLKYILDLALNPLGRAPSAGECSGKLERLCGSLEGAREELLKAWATSKTAGSETAAADDETATASLHATAALCTLHPTGQGFDGLVVEMASFALFYFQWLKVEEKEAELQAWQRQVEEALKAKRCLTNCFSWFRAADRCSNSSLAAGCWAALVPGSTRAPPVLGRIGA</sequence>
<dbReference type="EMBL" id="CAXAMN010006668">
    <property type="protein sequence ID" value="CAK9018591.1"/>
    <property type="molecule type" value="Genomic_DNA"/>
</dbReference>
<protein>
    <submittedName>
        <fullName evidence="1">Uncharacterized protein</fullName>
    </submittedName>
</protein>
<comment type="caution">
    <text evidence="1">The sequence shown here is derived from an EMBL/GenBank/DDBJ whole genome shotgun (WGS) entry which is preliminary data.</text>
</comment>
<proteinExistence type="predicted"/>
<reference evidence="1 2" key="1">
    <citation type="submission" date="2024-02" db="EMBL/GenBank/DDBJ databases">
        <authorList>
            <person name="Chen Y."/>
            <person name="Shah S."/>
            <person name="Dougan E. K."/>
            <person name="Thang M."/>
            <person name="Chan C."/>
        </authorList>
    </citation>
    <scope>NUCLEOTIDE SEQUENCE [LARGE SCALE GENOMIC DNA]</scope>
</reference>
<evidence type="ECO:0000313" key="1">
    <source>
        <dbReference type="EMBL" id="CAK9018591.1"/>
    </source>
</evidence>